<dbReference type="AlphaFoldDB" id="A0A2A2IJL9"/>
<dbReference type="InterPro" id="IPR036209">
    <property type="entry name" value="YwmB-like_sf"/>
</dbReference>
<dbReference type="OrthoDB" id="2962597at2"/>
<dbReference type="InterPro" id="IPR014794">
    <property type="entry name" value="DUF1779"/>
</dbReference>
<accession>A0A2A2IJL9</accession>
<evidence type="ECO:0000256" key="1">
    <source>
        <dbReference type="SAM" id="SignalP"/>
    </source>
</evidence>
<gene>
    <name evidence="2" type="ORF">CIL05_01475</name>
</gene>
<dbReference type="Proteomes" id="UP000218887">
    <property type="component" value="Unassembled WGS sequence"/>
</dbReference>
<feature type="chain" id="PRO_5012335750" description="TATA-box binding protein" evidence="1">
    <location>
        <begin position="21"/>
        <end position="237"/>
    </location>
</feature>
<evidence type="ECO:0000313" key="3">
    <source>
        <dbReference type="Proteomes" id="UP000218887"/>
    </source>
</evidence>
<sequence>MKKIVLITFLLLSITTDTIAEKTQVNEMTDIANYVLDNKMKVEGWQLTIKEQIDRQNVNSLIKEMKNSYLVTRNEDENSIKYSFSSTHKTESVVEFYNVIIPKEKIYDVELIGVLKGENWDDSIEENYNTRLKLMMNKFFTKSAKSFACLTTSDDGIMKADVFIYEFAENFNVQQLKTQIDTVKKSLHKKIIYGYIPLWNEKITIMDRPMNVQIAVTENEIGNQTYIIGTPILINEY</sequence>
<dbReference type="SUPFAM" id="SSF143842">
    <property type="entry name" value="YwmB-like"/>
    <property type="match status" value="1"/>
</dbReference>
<protein>
    <recommendedName>
        <fullName evidence="4">TATA-box binding protein</fullName>
    </recommendedName>
</protein>
<name>A0A2A2IJL9_9BACI</name>
<comment type="caution">
    <text evidence="2">The sequence shown here is derived from an EMBL/GenBank/DDBJ whole genome shotgun (WGS) entry which is preliminary data.</text>
</comment>
<reference evidence="2 3" key="1">
    <citation type="submission" date="2017-08" db="EMBL/GenBank/DDBJ databases">
        <title>Virgibacillus indicus sp. nov. and Virgibacillus profoundi sp. nov, two moderately halophilic bacteria isolated from marine sediment by using the Microfluidic Streak Plate.</title>
        <authorList>
            <person name="Xu B."/>
            <person name="Hu B."/>
            <person name="Wang J."/>
            <person name="Zhu Y."/>
            <person name="Huang L."/>
            <person name="Du W."/>
            <person name="Huang Y."/>
        </authorList>
    </citation>
    <scope>NUCLEOTIDE SEQUENCE [LARGE SCALE GENOMIC DNA]</scope>
    <source>
        <strain evidence="2 3">IO3-P3-H5</strain>
    </source>
</reference>
<dbReference type="EMBL" id="NPOA01000001">
    <property type="protein sequence ID" value="PAV31350.1"/>
    <property type="molecule type" value="Genomic_DNA"/>
</dbReference>
<dbReference type="Gene3D" id="3.30.360.40">
    <property type="entry name" value="YwmB-like"/>
    <property type="match status" value="1"/>
</dbReference>
<dbReference type="RefSeq" id="WP_095653721.1">
    <property type="nucleotide sequence ID" value="NZ_NPOA01000001.1"/>
</dbReference>
<organism evidence="2 3">
    <name type="scientific">Virgibacillus profundi</name>
    <dbReference type="NCBI Taxonomy" id="2024555"/>
    <lineage>
        <taxon>Bacteria</taxon>
        <taxon>Bacillati</taxon>
        <taxon>Bacillota</taxon>
        <taxon>Bacilli</taxon>
        <taxon>Bacillales</taxon>
        <taxon>Bacillaceae</taxon>
        <taxon>Virgibacillus</taxon>
    </lineage>
</organism>
<proteinExistence type="predicted"/>
<dbReference type="Gene3D" id="3.30.2030.10">
    <property type="entry name" value="YwmB-like"/>
    <property type="match status" value="1"/>
</dbReference>
<keyword evidence="1" id="KW-0732">Signal</keyword>
<evidence type="ECO:0000313" key="2">
    <source>
        <dbReference type="EMBL" id="PAV31350.1"/>
    </source>
</evidence>
<dbReference type="Pfam" id="PF08680">
    <property type="entry name" value="DUF1779"/>
    <property type="match status" value="1"/>
</dbReference>
<keyword evidence="3" id="KW-1185">Reference proteome</keyword>
<feature type="signal peptide" evidence="1">
    <location>
        <begin position="1"/>
        <end position="20"/>
    </location>
</feature>
<evidence type="ECO:0008006" key="4">
    <source>
        <dbReference type="Google" id="ProtNLM"/>
    </source>
</evidence>